<reference evidence="1 2" key="1">
    <citation type="submission" date="2023-07" db="EMBL/GenBank/DDBJ databases">
        <title>Sorghum-associated microbial communities from plants grown in Nebraska, USA.</title>
        <authorList>
            <person name="Schachtman D."/>
        </authorList>
    </citation>
    <scope>NUCLEOTIDE SEQUENCE [LARGE SCALE GENOMIC DNA]</scope>
    <source>
        <strain evidence="1 2">DS1316</strain>
    </source>
</reference>
<accession>A0ABU1LLI6</accession>
<evidence type="ECO:0000313" key="1">
    <source>
        <dbReference type="EMBL" id="MDR6407420.1"/>
    </source>
</evidence>
<protein>
    <submittedName>
        <fullName evidence="1">Uncharacterized protein</fullName>
    </submittedName>
</protein>
<organism evidence="1 2">
    <name type="scientific">Paraburkholderia terricola</name>
    <dbReference type="NCBI Taxonomy" id="169427"/>
    <lineage>
        <taxon>Bacteria</taxon>
        <taxon>Pseudomonadati</taxon>
        <taxon>Pseudomonadota</taxon>
        <taxon>Betaproteobacteria</taxon>
        <taxon>Burkholderiales</taxon>
        <taxon>Burkholderiaceae</taxon>
        <taxon>Paraburkholderia</taxon>
    </lineage>
</organism>
<sequence length="302" mass="33793">MKKSKISIHFDGPIAKDHAIQLRTFTKTLGHIQSSIDRAYLDLKTDSGIIKNARLRNEDYGPTDFLMNQTREGGFIADLLGTDDDSGEIVKRIDGAVTPAYEKAHSQAQTPDSTDRENLLEQVQKRLENYKAEAQQPIPYDKFFVSPDARETRAYGDRSIVKEFDQIASAIRARDGDGSSVEISLSAEQALSTYVFDQRVSATFHDVVSIRAIGDLVEIPITLRSLDSGNGGTSKAKAYNLISKKEFNLHIHTERGFSSLRRFLKKRNPIKFSIVGCPVYEYGAFDRSAGDMYFIAILKTEL</sequence>
<dbReference type="Proteomes" id="UP001264340">
    <property type="component" value="Unassembled WGS sequence"/>
</dbReference>
<comment type="caution">
    <text evidence="1">The sequence shown here is derived from an EMBL/GenBank/DDBJ whole genome shotgun (WGS) entry which is preliminary data.</text>
</comment>
<dbReference type="RefSeq" id="WP_310118652.1">
    <property type="nucleotide sequence ID" value="NZ_JAVDQV010000002.1"/>
</dbReference>
<keyword evidence="2" id="KW-1185">Reference proteome</keyword>
<name>A0ABU1LLI6_9BURK</name>
<dbReference type="EMBL" id="JAVDRP010000002">
    <property type="protein sequence ID" value="MDR6407420.1"/>
    <property type="molecule type" value="Genomic_DNA"/>
</dbReference>
<evidence type="ECO:0000313" key="2">
    <source>
        <dbReference type="Proteomes" id="UP001264340"/>
    </source>
</evidence>
<proteinExistence type="predicted"/>
<gene>
    <name evidence="1" type="ORF">J2804_000808</name>
</gene>